<proteinExistence type="predicted"/>
<dbReference type="InterPro" id="IPR002018">
    <property type="entry name" value="CarbesteraseB"/>
</dbReference>
<evidence type="ECO:0000313" key="5">
    <source>
        <dbReference type="Proteomes" id="UP001392437"/>
    </source>
</evidence>
<evidence type="ECO:0000256" key="2">
    <source>
        <dbReference type="SAM" id="SignalP"/>
    </source>
</evidence>
<dbReference type="Proteomes" id="UP001392437">
    <property type="component" value="Unassembled WGS sequence"/>
</dbReference>
<feature type="signal peptide" evidence="2">
    <location>
        <begin position="1"/>
        <end position="20"/>
    </location>
</feature>
<accession>A0AAW0QHU5</accession>
<dbReference type="EMBL" id="JAQQWP010000009">
    <property type="protein sequence ID" value="KAK8101829.1"/>
    <property type="molecule type" value="Genomic_DNA"/>
</dbReference>
<protein>
    <submittedName>
        <fullName evidence="4">Alpha/beta-hydrolase</fullName>
    </submittedName>
</protein>
<feature type="domain" description="Carboxylesterase type B" evidence="3">
    <location>
        <begin position="41"/>
        <end position="524"/>
    </location>
</feature>
<dbReference type="AlphaFoldDB" id="A0AAW0QHU5"/>
<dbReference type="InterPro" id="IPR029058">
    <property type="entry name" value="AB_hydrolase_fold"/>
</dbReference>
<dbReference type="Gene3D" id="3.40.50.1820">
    <property type="entry name" value="alpha/beta hydrolase"/>
    <property type="match status" value="1"/>
</dbReference>
<organism evidence="4 5">
    <name type="scientific">Apiospora kogelbergensis</name>
    <dbReference type="NCBI Taxonomy" id="1337665"/>
    <lineage>
        <taxon>Eukaryota</taxon>
        <taxon>Fungi</taxon>
        <taxon>Dikarya</taxon>
        <taxon>Ascomycota</taxon>
        <taxon>Pezizomycotina</taxon>
        <taxon>Sordariomycetes</taxon>
        <taxon>Xylariomycetidae</taxon>
        <taxon>Amphisphaeriales</taxon>
        <taxon>Apiosporaceae</taxon>
        <taxon>Apiospora</taxon>
    </lineage>
</organism>
<dbReference type="SUPFAM" id="SSF53474">
    <property type="entry name" value="alpha/beta-Hydrolases"/>
    <property type="match status" value="1"/>
</dbReference>
<dbReference type="InterPro" id="IPR050309">
    <property type="entry name" value="Type-B_Carboxylest/Lipase"/>
</dbReference>
<comment type="caution">
    <text evidence="4">The sequence shown here is derived from an EMBL/GenBank/DDBJ whole genome shotgun (WGS) entry which is preliminary data.</text>
</comment>
<name>A0AAW0QHU5_9PEZI</name>
<dbReference type="PANTHER" id="PTHR11559">
    <property type="entry name" value="CARBOXYLESTERASE"/>
    <property type="match status" value="1"/>
</dbReference>
<feature type="region of interest" description="Disordered" evidence="1">
    <location>
        <begin position="518"/>
        <end position="537"/>
    </location>
</feature>
<feature type="chain" id="PRO_5043799563" evidence="2">
    <location>
        <begin position="21"/>
        <end position="621"/>
    </location>
</feature>
<evidence type="ECO:0000259" key="3">
    <source>
        <dbReference type="Pfam" id="PF00135"/>
    </source>
</evidence>
<dbReference type="Pfam" id="PF00135">
    <property type="entry name" value="COesterase"/>
    <property type="match status" value="1"/>
</dbReference>
<evidence type="ECO:0000313" key="4">
    <source>
        <dbReference type="EMBL" id="KAK8101829.1"/>
    </source>
</evidence>
<sequence>MGSTLRCATSLLALASRTTAAVNNPVVVAVDSLGVQYRGLVRESVEEFNSVKFGQDTSGSRRFAPPEPYVPPKGSEIDTTAPAPACPQIRDAIPPFFGVTPDQSEDCLYLRITRPTGTKSDGKLPVVVHLIGGGVVKGHSQEASTDPTHLVTQSARIGQPVIHVVLNYRVTIFGFARLPVLKDEQSLNVGMRDQRAGFQWVKDHISAFGGDQNRITAFGLSSGGTFTSLHLLSYGGARGVPFDRAWCMSGPPGTALDMTSDAVELHTRAVLQCLRDVPMDKLTETAMAYAMKNHPPLGLFTFIPSVDGDLLPDRQSVLFRAGRFVTMPMVHGWTQDDGGTNAGPATDFQTEADIITALRRFPQSLTDDDYAGLLARYPASDFANEVRNYESRRAASDPAVSVHYFRAARILRDVLFTCSALDFASAASRRSTDTSLPLASGAGVRLYNFNQSTLTPMFRSAGMPWLGAVHGSDLEYLYNNLLPRETLADADLALADRFLAAFLNFAYTADPNGVDADAPSWPEAFPKGADKASSSSSTPAVNIQLIGGPWGTGSCHLAADAAAGVGFLAADLMEMQHPVVDSTKYGEVGGERLRQGQRELQGDRSLERCGFINTLTERLGN</sequence>
<reference evidence="4 5" key="1">
    <citation type="submission" date="2023-01" db="EMBL/GenBank/DDBJ databases">
        <title>Analysis of 21 Apiospora genomes using comparative genomics revels a genus with tremendous synthesis potential of carbohydrate active enzymes and secondary metabolites.</title>
        <authorList>
            <person name="Sorensen T."/>
        </authorList>
    </citation>
    <scope>NUCLEOTIDE SEQUENCE [LARGE SCALE GENOMIC DNA]</scope>
    <source>
        <strain evidence="4 5">CBS 117206</strain>
    </source>
</reference>
<keyword evidence="5" id="KW-1185">Reference proteome</keyword>
<gene>
    <name evidence="4" type="ORF">PG999_012203</name>
</gene>
<evidence type="ECO:0000256" key="1">
    <source>
        <dbReference type="SAM" id="MobiDB-lite"/>
    </source>
</evidence>
<keyword evidence="2" id="KW-0732">Signal</keyword>